<comment type="caution">
    <text evidence="1">The sequence shown here is derived from an EMBL/GenBank/DDBJ whole genome shotgun (WGS) entry which is preliminary data.</text>
</comment>
<dbReference type="Proteomes" id="UP000696280">
    <property type="component" value="Unassembled WGS sequence"/>
</dbReference>
<sequence>MDRIHGIVQIYGISCNPNPPGDDDVSKLHNLEDEFGMELVAKAPLMSQLFIHSTLPEPPRRSWLISQKCKVGDGFWACFTPEYKVEVLGSMKVSRDEGILNDFSLRFEGKVWNLDDFTRAHLFAPFSPLFPETYRGLMLDNHISEMVLKDVVDYFETESSMNQAIHDLYHYYCHDDPVEPSKIIVALLGSSCRASLPVVDYVALVLAADNSSITDKRSIGEAFIKGGTSMIWKRIGLMRWREIYTNDNQELHGGLPTPQHVKCNIH</sequence>
<evidence type="ECO:0000313" key="1">
    <source>
        <dbReference type="EMBL" id="CAG8953825.1"/>
    </source>
</evidence>
<dbReference type="OrthoDB" id="2157530at2759"/>
<name>A0A9N9PS55_9HELO</name>
<accession>A0A9N9PS55</accession>
<gene>
    <name evidence="1" type="ORF">HYFRA_00006717</name>
</gene>
<evidence type="ECO:0000313" key="2">
    <source>
        <dbReference type="Proteomes" id="UP000696280"/>
    </source>
</evidence>
<dbReference type="AlphaFoldDB" id="A0A9N9PS55"/>
<reference evidence="1" key="1">
    <citation type="submission" date="2021-07" db="EMBL/GenBank/DDBJ databases">
        <authorList>
            <person name="Durling M."/>
        </authorList>
    </citation>
    <scope>NUCLEOTIDE SEQUENCE</scope>
</reference>
<organism evidence="1 2">
    <name type="scientific">Hymenoscyphus fraxineus</name>
    <dbReference type="NCBI Taxonomy" id="746836"/>
    <lineage>
        <taxon>Eukaryota</taxon>
        <taxon>Fungi</taxon>
        <taxon>Dikarya</taxon>
        <taxon>Ascomycota</taxon>
        <taxon>Pezizomycotina</taxon>
        <taxon>Leotiomycetes</taxon>
        <taxon>Helotiales</taxon>
        <taxon>Helotiaceae</taxon>
        <taxon>Hymenoscyphus</taxon>
    </lineage>
</organism>
<dbReference type="EMBL" id="CAJVRL010000052">
    <property type="protein sequence ID" value="CAG8953825.1"/>
    <property type="molecule type" value="Genomic_DNA"/>
</dbReference>
<protein>
    <submittedName>
        <fullName evidence="1">Uncharacterized protein</fullName>
    </submittedName>
</protein>
<keyword evidence="2" id="KW-1185">Reference proteome</keyword>
<proteinExistence type="predicted"/>